<keyword evidence="7" id="KW-0614">Plasmid</keyword>
<dbReference type="SUPFAM" id="SSF118215">
    <property type="entry name" value="Proton glutamate symport protein"/>
    <property type="match status" value="1"/>
</dbReference>
<dbReference type="GO" id="GO:0016020">
    <property type="term" value="C:membrane"/>
    <property type="evidence" value="ECO:0007669"/>
    <property type="project" value="UniProtKB-SubCell"/>
</dbReference>
<dbReference type="Gene3D" id="1.10.3860.10">
    <property type="entry name" value="Sodium:dicarboxylate symporter"/>
    <property type="match status" value="1"/>
</dbReference>
<keyword evidence="5" id="KW-0472">Membrane</keyword>
<dbReference type="Proteomes" id="UP000637819">
    <property type="component" value="Plasmid pHTS171"/>
</dbReference>
<keyword evidence="4" id="KW-1133">Transmembrane helix</keyword>
<organism evidence="7 8">
    <name type="scientific">Haloterrigena salifodinae</name>
    <dbReference type="NCBI Taxonomy" id="2675099"/>
    <lineage>
        <taxon>Archaea</taxon>
        <taxon>Methanobacteriati</taxon>
        <taxon>Methanobacteriota</taxon>
        <taxon>Stenosarchaea group</taxon>
        <taxon>Halobacteria</taxon>
        <taxon>Halobacteriales</taxon>
        <taxon>Natrialbaceae</taxon>
        <taxon>Haloterrigena</taxon>
    </lineage>
</organism>
<sequence length="106" mass="11125">MRLRASKTRRPFSSPTTTSRRPSARTKNSPPAKCSPIEVVAPAQIGLPVEGVGFIAGIDPLLDRLRTMTNVASDPTVATLVGHLNGEVYFSSGSWSGTTGASPSND</sequence>
<evidence type="ECO:0000256" key="5">
    <source>
        <dbReference type="ARBA" id="ARBA00023136"/>
    </source>
</evidence>
<feature type="compositionally biased region" description="Low complexity" evidence="6">
    <location>
        <begin position="11"/>
        <end position="21"/>
    </location>
</feature>
<feature type="region of interest" description="Disordered" evidence="6">
    <location>
        <begin position="1"/>
        <end position="34"/>
    </location>
</feature>
<dbReference type="InterPro" id="IPR036458">
    <property type="entry name" value="Na:dicarbo_symporter_sf"/>
</dbReference>
<comment type="subcellular location">
    <subcellularLocation>
        <location evidence="1">Membrane</location>
        <topology evidence="1">Multi-pass membrane protein</topology>
    </subcellularLocation>
</comment>
<dbReference type="AlphaFoldDB" id="A0A8T8E7N4"/>
<dbReference type="EMBL" id="CP069190">
    <property type="protein sequence ID" value="QRV17633.1"/>
    <property type="molecule type" value="Genomic_DNA"/>
</dbReference>
<dbReference type="KEGG" id="hsal:JMJ58_21950"/>
<evidence type="ECO:0000313" key="8">
    <source>
        <dbReference type="Proteomes" id="UP000637819"/>
    </source>
</evidence>
<dbReference type="InterPro" id="IPR001991">
    <property type="entry name" value="Na-dicarboxylate_symporter"/>
</dbReference>
<protein>
    <submittedName>
        <fullName evidence="7">Cation:dicarboxylase symporter family transporter</fullName>
    </submittedName>
</protein>
<evidence type="ECO:0000256" key="3">
    <source>
        <dbReference type="ARBA" id="ARBA00022692"/>
    </source>
</evidence>
<dbReference type="Pfam" id="PF00375">
    <property type="entry name" value="SDF"/>
    <property type="match status" value="1"/>
</dbReference>
<keyword evidence="2" id="KW-0813">Transport</keyword>
<feature type="compositionally biased region" description="Basic residues" evidence="6">
    <location>
        <begin position="1"/>
        <end position="10"/>
    </location>
</feature>
<accession>A0A8T8E7N4</accession>
<evidence type="ECO:0000313" key="7">
    <source>
        <dbReference type="EMBL" id="QRV17633.1"/>
    </source>
</evidence>
<proteinExistence type="predicted"/>
<reference evidence="7 8" key="1">
    <citation type="submission" date="2021-01" db="EMBL/GenBank/DDBJ databases">
        <title>Genome Sequence and Methylation Pattern of Haloterrigena salifodinae BOL5-1, An Extremely Halophilic Archaeon from a Bolivian Salt Mine.</title>
        <authorList>
            <person name="DasSarma P."/>
            <person name="Anton B.P."/>
            <person name="DasSarma S.L."/>
            <person name="von Ehrenheim H.A.L."/>
            <person name="Martinez F.L."/>
            <person name="Guzman D."/>
            <person name="Roberts R.J."/>
            <person name="DasSarma S."/>
        </authorList>
    </citation>
    <scope>NUCLEOTIDE SEQUENCE [LARGE SCALE GENOMIC DNA]</scope>
    <source>
        <strain evidence="7 8">BOL5-1</strain>
        <plasmid evidence="7 8">pHTS171</plasmid>
    </source>
</reference>
<keyword evidence="3" id="KW-0812">Transmembrane</keyword>
<gene>
    <name evidence="7" type="ORF">JMJ58_21950</name>
</gene>
<dbReference type="GO" id="GO:0015293">
    <property type="term" value="F:symporter activity"/>
    <property type="evidence" value="ECO:0007669"/>
    <property type="project" value="InterPro"/>
</dbReference>
<keyword evidence="8" id="KW-1185">Reference proteome</keyword>
<name>A0A8T8E7N4_9EURY</name>
<geneLocation type="plasmid" evidence="7 8">
    <name>pHTS171</name>
</geneLocation>
<evidence type="ECO:0000256" key="1">
    <source>
        <dbReference type="ARBA" id="ARBA00004141"/>
    </source>
</evidence>
<evidence type="ECO:0000256" key="2">
    <source>
        <dbReference type="ARBA" id="ARBA00022448"/>
    </source>
</evidence>
<evidence type="ECO:0000256" key="6">
    <source>
        <dbReference type="SAM" id="MobiDB-lite"/>
    </source>
</evidence>
<evidence type="ECO:0000256" key="4">
    <source>
        <dbReference type="ARBA" id="ARBA00022989"/>
    </source>
</evidence>